<reference evidence="1 2" key="1">
    <citation type="submission" date="2016-10" db="EMBL/GenBank/DDBJ databases">
        <authorList>
            <person name="de Groot N.N."/>
        </authorList>
    </citation>
    <scope>NUCLEOTIDE SEQUENCE [LARGE SCALE GENOMIC DNA]</scope>
    <source>
        <strain evidence="1 2">CGMCC 1.7031</strain>
    </source>
</reference>
<organism evidence="1 2">
    <name type="scientific">Flavobacterium caeni</name>
    <dbReference type="NCBI Taxonomy" id="490189"/>
    <lineage>
        <taxon>Bacteria</taxon>
        <taxon>Pseudomonadati</taxon>
        <taxon>Bacteroidota</taxon>
        <taxon>Flavobacteriia</taxon>
        <taxon>Flavobacteriales</taxon>
        <taxon>Flavobacteriaceae</taxon>
        <taxon>Flavobacterium</taxon>
    </lineage>
</organism>
<dbReference type="EMBL" id="FMVF01000051">
    <property type="protein sequence ID" value="SCZ01169.1"/>
    <property type="molecule type" value="Genomic_DNA"/>
</dbReference>
<dbReference type="Proteomes" id="UP000199354">
    <property type="component" value="Unassembled WGS sequence"/>
</dbReference>
<name>A0A1G5KMJ3_9FLAO</name>
<evidence type="ECO:0000313" key="1">
    <source>
        <dbReference type="EMBL" id="SCZ01169.1"/>
    </source>
</evidence>
<gene>
    <name evidence="1" type="ORF">SAMN02927903_03356</name>
</gene>
<evidence type="ECO:0008006" key="3">
    <source>
        <dbReference type="Google" id="ProtNLM"/>
    </source>
</evidence>
<protein>
    <recommendedName>
        <fullName evidence="3">DUF2971 domain-containing protein</fullName>
    </recommendedName>
</protein>
<evidence type="ECO:0000313" key="2">
    <source>
        <dbReference type="Proteomes" id="UP000199354"/>
    </source>
</evidence>
<dbReference type="STRING" id="490189.SAMN02927903_03356"/>
<proteinExistence type="predicted"/>
<sequence>MSFENLVEILEMRRNTLLNPEKWDDKHENMFLNSTIEISGMKLKSQLGKSIFCQCWSFTKESDTMWRAYSTQKNSVKISSTPRKLLSGLLKIDKNVNKVFVGKVTYLTSPKLKKLFLENAKDWIFEQGGLGQCKTLLYKRYPFKNENEVRLIYNTFTNFERLILKYEIDPDDLIDNIVFDPRIEYSDFKSKKIKLQELGFKKSIVKSNLYKSPDYNTIK</sequence>
<keyword evidence="2" id="KW-1185">Reference proteome</keyword>
<accession>A0A1G5KMJ3</accession>
<dbReference type="AlphaFoldDB" id="A0A1G5KMJ3"/>